<accession>G0TZT9</accession>
<evidence type="ECO:0000256" key="2">
    <source>
        <dbReference type="SAM" id="Phobius"/>
    </source>
</evidence>
<feature type="region of interest" description="Disordered" evidence="1">
    <location>
        <begin position="495"/>
        <end position="523"/>
    </location>
</feature>
<feature type="compositionally biased region" description="Basic and acidic residues" evidence="1">
    <location>
        <begin position="495"/>
        <end position="504"/>
    </location>
</feature>
<dbReference type="VEuPathDB" id="TriTrypDB:TvY486_0807240"/>
<keyword evidence="2" id="KW-1133">Transmembrane helix</keyword>
<evidence type="ECO:0000313" key="4">
    <source>
        <dbReference type="EMBL" id="CCC50117.1"/>
    </source>
</evidence>
<gene>
    <name evidence="4" type="ORF">TVY486_0807240</name>
</gene>
<name>G0TZT9_TRYVY</name>
<dbReference type="AlphaFoldDB" id="G0TZT9"/>
<organism evidence="4">
    <name type="scientific">Trypanosoma vivax (strain Y486)</name>
    <dbReference type="NCBI Taxonomy" id="1055687"/>
    <lineage>
        <taxon>Eukaryota</taxon>
        <taxon>Discoba</taxon>
        <taxon>Euglenozoa</taxon>
        <taxon>Kinetoplastea</taxon>
        <taxon>Metakinetoplastina</taxon>
        <taxon>Trypanosomatida</taxon>
        <taxon>Trypanosomatidae</taxon>
        <taxon>Trypanosoma</taxon>
        <taxon>Duttonella</taxon>
    </lineage>
</organism>
<feature type="transmembrane region" description="Helical" evidence="2">
    <location>
        <begin position="564"/>
        <end position="589"/>
    </location>
</feature>
<proteinExistence type="predicted"/>
<protein>
    <submittedName>
        <fullName evidence="4">Uncharacterized protein</fullName>
    </submittedName>
</protein>
<keyword evidence="2" id="KW-0472">Membrane</keyword>
<feature type="signal peptide" evidence="3">
    <location>
        <begin position="1"/>
        <end position="37"/>
    </location>
</feature>
<evidence type="ECO:0000256" key="3">
    <source>
        <dbReference type="SAM" id="SignalP"/>
    </source>
</evidence>
<keyword evidence="2" id="KW-0812">Transmembrane</keyword>
<sequence length="607" mass="68175">MEVMLFDYFHVLPISCKPRNFCIAFMLMFLRFCPVFAMRCHEPPTPPQLSATCCVAEEIDTYNKHLDALMQIIGDAIKNISTNEDNARARAEGLKGCNLHYVQFAVAHTEGSVVAARREAVKAQNTIKGSTSLLKKVTIDISNSFRNISSKCNELREKYPSLIPADKNSPPNITFKKAVQLYVKNFSTCNVMYAKKLLRLVAQSEKIEAEVSRAVERTNASTMELAKLDKVAVQLNKDITSNRTWAGCKLAEYHGQMNFVFMGFYVLLSDILDELHSLLKKSKSMQPTRLTQEEVRRALSKAEQVCHDVSRFVKSLGSTLRDFTNFVHRLRKEYLHGILRNASGFRESFERCYKVATNNSVTRLESTVEEITANNENIAAWESMTVHQWKDVSKKLRQSLLTVLGGSNEYILLYGYFQEFDSMSVREFSNTVRAFRQSITEMSVARNVVGVAAKTVAADRKRILCRSVLMFNKGTAGSESARKLYELCKTRMPVEEPDSSREDGVVGTSGSEEEISGKDGGTSFSVSDADYWEWDVPPKVLEESSGDLLYDTAVDLHTKRKSPFYQVGSIAFGVFLLVVSCGVGILMFVRRWYAACVARSADGGTDC</sequence>
<feature type="chain" id="PRO_5003410212" evidence="3">
    <location>
        <begin position="38"/>
        <end position="607"/>
    </location>
</feature>
<evidence type="ECO:0000256" key="1">
    <source>
        <dbReference type="SAM" id="MobiDB-lite"/>
    </source>
</evidence>
<dbReference type="EMBL" id="HE573024">
    <property type="protein sequence ID" value="CCC50117.1"/>
    <property type="molecule type" value="Genomic_DNA"/>
</dbReference>
<reference evidence="4" key="1">
    <citation type="journal article" date="2012" name="Proc. Natl. Acad. Sci. U.S.A.">
        <title>Antigenic diversity is generated by distinct evolutionary mechanisms in African trypanosome species.</title>
        <authorList>
            <person name="Jackson A.P."/>
            <person name="Berry A."/>
            <person name="Aslett M."/>
            <person name="Allison H.C."/>
            <person name="Burton P."/>
            <person name="Vavrova-Anderson J."/>
            <person name="Brown R."/>
            <person name="Browne H."/>
            <person name="Corton N."/>
            <person name="Hauser H."/>
            <person name="Gamble J."/>
            <person name="Gilderthorp R."/>
            <person name="Marcello L."/>
            <person name="McQuillan J."/>
            <person name="Otto T.D."/>
            <person name="Quail M.A."/>
            <person name="Sanders M.J."/>
            <person name="van Tonder A."/>
            <person name="Ginger M.L."/>
            <person name="Field M.C."/>
            <person name="Barry J.D."/>
            <person name="Hertz-Fowler C."/>
            <person name="Berriman M."/>
        </authorList>
    </citation>
    <scope>NUCLEOTIDE SEQUENCE</scope>
    <source>
        <strain evidence="4">Y486</strain>
    </source>
</reference>
<dbReference type="SMR" id="G0TZT9"/>
<keyword evidence="3" id="KW-0732">Signal</keyword>